<sequence>MRPCIWSSSEKTFTTWIPFEVSCTTFMISAADACSLRMISRIWPRSLRMPKIATGPTTSAKIDRNGAW</sequence>
<protein>
    <submittedName>
        <fullName evidence="1">Uncharacterized protein</fullName>
    </submittedName>
</protein>
<evidence type="ECO:0000313" key="2">
    <source>
        <dbReference type="Proteomes" id="UP000193870"/>
    </source>
</evidence>
<organism evidence="1 2">
    <name type="scientific">Palleronia marisminoris</name>
    <dbReference type="NCBI Taxonomy" id="315423"/>
    <lineage>
        <taxon>Bacteria</taxon>
        <taxon>Pseudomonadati</taxon>
        <taxon>Pseudomonadota</taxon>
        <taxon>Alphaproteobacteria</taxon>
        <taxon>Rhodobacterales</taxon>
        <taxon>Roseobacteraceae</taxon>
        <taxon>Palleronia</taxon>
    </lineage>
</organism>
<keyword evidence="2" id="KW-1185">Reference proteome</keyword>
<gene>
    <name evidence="1" type="ORF">PAM7066_02473</name>
</gene>
<dbReference type="Proteomes" id="UP000193870">
    <property type="component" value="Unassembled WGS sequence"/>
</dbReference>
<name>A0A1Y5T0U7_9RHOB</name>
<dbReference type="EMBL" id="FWFV01000006">
    <property type="protein sequence ID" value="SLN52660.1"/>
    <property type="molecule type" value="Genomic_DNA"/>
</dbReference>
<accession>A0A1Y5T0U7</accession>
<proteinExistence type="predicted"/>
<evidence type="ECO:0000313" key="1">
    <source>
        <dbReference type="EMBL" id="SLN52660.1"/>
    </source>
</evidence>
<dbReference type="AlphaFoldDB" id="A0A1Y5T0U7"/>
<reference evidence="1 2" key="1">
    <citation type="submission" date="2017-03" db="EMBL/GenBank/DDBJ databases">
        <authorList>
            <person name="Afonso C.L."/>
            <person name="Miller P.J."/>
            <person name="Scott M.A."/>
            <person name="Spackman E."/>
            <person name="Goraichik I."/>
            <person name="Dimitrov K.M."/>
            <person name="Suarez D.L."/>
            <person name="Swayne D.E."/>
        </authorList>
    </citation>
    <scope>NUCLEOTIDE SEQUENCE [LARGE SCALE GENOMIC DNA]</scope>
    <source>
        <strain evidence="1 2">CECT 7066</strain>
    </source>
</reference>